<dbReference type="AlphaFoldDB" id="A0A7W5GY66"/>
<protein>
    <submittedName>
        <fullName evidence="1">Uncharacterized protein</fullName>
    </submittedName>
</protein>
<name>A0A7W5GY66_9GAMM</name>
<keyword evidence="2" id="KW-1185">Reference proteome</keyword>
<comment type="caution">
    <text evidence="1">The sequence shown here is derived from an EMBL/GenBank/DDBJ whole genome shotgun (WGS) entry which is preliminary data.</text>
</comment>
<dbReference type="EMBL" id="JACHXQ010000002">
    <property type="protein sequence ID" value="MBB3183365.1"/>
    <property type="molecule type" value="Genomic_DNA"/>
</dbReference>
<accession>A0A7W5GY66</accession>
<evidence type="ECO:0000313" key="2">
    <source>
        <dbReference type="Proteomes" id="UP000563050"/>
    </source>
</evidence>
<evidence type="ECO:0000313" key="1">
    <source>
        <dbReference type="EMBL" id="MBB3183365.1"/>
    </source>
</evidence>
<proteinExistence type="predicted"/>
<dbReference type="RefSeq" id="WP_183313531.1">
    <property type="nucleotide sequence ID" value="NZ_JACHXQ010000002.1"/>
</dbReference>
<organism evidence="1 2">
    <name type="scientific">Halomonas fontilapidosi</name>
    <dbReference type="NCBI Taxonomy" id="616675"/>
    <lineage>
        <taxon>Bacteria</taxon>
        <taxon>Pseudomonadati</taxon>
        <taxon>Pseudomonadota</taxon>
        <taxon>Gammaproteobacteria</taxon>
        <taxon>Oceanospirillales</taxon>
        <taxon>Halomonadaceae</taxon>
        <taxon>Halomonas</taxon>
    </lineage>
</organism>
<sequence length="212" mass="24118">MKPMPLQNRVDPFGQILSSPARGTLMGNRGTLHDAEKNVVKTHSVQRWIICVLEFKGQSRELMSPGKYTELFFLDEATALAAGHRPCQECQRERALEFKRHWALANRPDDPDAVRMPEMDRQLHHERIARRRKVTWQSPVAALPDGAIFEHDGQAYLVWDGNHWSWTFEGYQQAEPCGSRTVVDVLTPKSTVRALQAGFRPGVHRSITPPST</sequence>
<dbReference type="Proteomes" id="UP000563050">
    <property type="component" value="Unassembled WGS sequence"/>
</dbReference>
<gene>
    <name evidence="1" type="ORF">FHR95_000906</name>
</gene>
<reference evidence="1 2" key="1">
    <citation type="submission" date="2020-08" db="EMBL/GenBank/DDBJ databases">
        <title>Genomic Encyclopedia of Type Strains, Phase III (KMG-III): the genomes of soil and plant-associated and newly described type strains.</title>
        <authorList>
            <person name="Whitman W."/>
        </authorList>
    </citation>
    <scope>NUCLEOTIDE SEQUENCE [LARGE SCALE GENOMIC DNA]</scope>
    <source>
        <strain evidence="1 2">CECT 7341</strain>
    </source>
</reference>